<evidence type="ECO:0000313" key="1">
    <source>
        <dbReference type="EMBL" id="QGW77757.1"/>
    </source>
</evidence>
<dbReference type="EMBL" id="CP046621">
    <property type="protein sequence ID" value="QGW77757.1"/>
    <property type="molecule type" value="Genomic_DNA"/>
</dbReference>
<gene>
    <name evidence="1" type="ORF">GPJ81_14030</name>
</gene>
<dbReference type="AlphaFoldDB" id="A0A6I6HHM1"/>
<dbReference type="Proteomes" id="UP000426235">
    <property type="component" value="Chromosome"/>
</dbReference>
<evidence type="ECO:0000313" key="2">
    <source>
        <dbReference type="Proteomes" id="UP000426235"/>
    </source>
</evidence>
<name>A0A6I6HHM1_9PSED</name>
<organism evidence="1 2">
    <name type="scientific">Pseudomonas alkylphenolica</name>
    <dbReference type="NCBI Taxonomy" id="237609"/>
    <lineage>
        <taxon>Bacteria</taxon>
        <taxon>Pseudomonadati</taxon>
        <taxon>Pseudomonadota</taxon>
        <taxon>Gammaproteobacteria</taxon>
        <taxon>Pseudomonadales</taxon>
        <taxon>Pseudomonadaceae</taxon>
        <taxon>Pseudomonas</taxon>
    </lineage>
</organism>
<reference evidence="1" key="1">
    <citation type="submission" date="2019-12" db="EMBL/GenBank/DDBJ databases">
        <title>Hybrid Genome Assemblies of two High G+C Isolates from Undergraduate Microbiology Courses.</title>
        <authorList>
            <person name="Ne Ville C.J."/>
            <person name="Enright D."/>
            <person name="Hernandez I."/>
            <person name="Dodsworth J."/>
            <person name="Orwin P.M."/>
        </authorList>
    </citation>
    <scope>NUCLEOTIDE SEQUENCE [LARGE SCALE GENOMIC DNA]</scope>
    <source>
        <strain evidence="1">Neo</strain>
    </source>
</reference>
<dbReference type="RefSeq" id="WP_157192729.1">
    <property type="nucleotide sequence ID" value="NZ_CP046621.1"/>
</dbReference>
<sequence length="106" mass="11308">MTDRAKGPINGVDSAMVEHMVCGQIEQRYDALRMRQFWKRLIAGDNDPDQVADGICRALSGGHYVRKEPAVVSNISVQVFGEASPEGLAQALSGALGPSLKSAHTG</sequence>
<keyword evidence="2" id="KW-1185">Reference proteome</keyword>
<accession>A0A6I6HHM1</accession>
<proteinExistence type="predicted"/>
<protein>
    <submittedName>
        <fullName evidence="1">Uncharacterized protein</fullName>
    </submittedName>
</protein>